<dbReference type="GO" id="GO:0008783">
    <property type="term" value="F:agmatinase activity"/>
    <property type="evidence" value="ECO:0007669"/>
    <property type="project" value="TreeGrafter"/>
</dbReference>
<dbReference type="InterPro" id="IPR005925">
    <property type="entry name" value="Agmatinase-rel"/>
</dbReference>
<dbReference type="PIRSF" id="PIRSF036979">
    <property type="entry name" value="Arginase"/>
    <property type="match status" value="1"/>
</dbReference>
<sequence>MNEFNKPLSGLVTPRFGAIATFMRMPHVDLDQAQGIDIGMVGIPWDGGTTNRPGPRHAPRQMRDASSMVRPMHQTSHVVPSQLANIADLGDCPVNPADVMDGLKRVETYFKKLVAKGIRPLSAGGDHLCSLPVLRAVGEKEPVGMIHFDAHTDLYDGYFGGFKYTHGTPFRRAIEEGVLDPKRTIQIGLRGSMYDLDDFAWGEKMGVRLVRIEEAMEKGPKAIMAEARRIVGDGPTYVSFDIDCLDPAYAPGTGTPEIGGFTTFQAQQMLREMRGLHIVGGDVVEVSPPFDPSGVTAHAGVTMMFEILCPMAEDVAKGRSK</sequence>
<dbReference type="PRINTS" id="PR00116">
    <property type="entry name" value="ARGINASE"/>
</dbReference>
<dbReference type="InterPro" id="IPR023696">
    <property type="entry name" value="Ureohydrolase_dom_sf"/>
</dbReference>
<organism evidence="6 7">
    <name type="scientific">Aestuariivirga litoralis</name>
    <dbReference type="NCBI Taxonomy" id="2650924"/>
    <lineage>
        <taxon>Bacteria</taxon>
        <taxon>Pseudomonadati</taxon>
        <taxon>Pseudomonadota</taxon>
        <taxon>Alphaproteobacteria</taxon>
        <taxon>Hyphomicrobiales</taxon>
        <taxon>Aestuariivirgaceae</taxon>
        <taxon>Aestuariivirga</taxon>
    </lineage>
</organism>
<dbReference type="Gene3D" id="3.40.800.10">
    <property type="entry name" value="Ureohydrolase domain"/>
    <property type="match status" value="1"/>
</dbReference>
<dbReference type="RefSeq" id="WP_111195895.1">
    <property type="nucleotide sequence ID" value="NZ_QKVK01000001.1"/>
</dbReference>
<keyword evidence="3 5" id="KW-0378">Hydrolase</keyword>
<dbReference type="InterPro" id="IPR006035">
    <property type="entry name" value="Ureohydrolase"/>
</dbReference>
<evidence type="ECO:0000256" key="3">
    <source>
        <dbReference type="ARBA" id="ARBA00022801"/>
    </source>
</evidence>
<proteinExistence type="inferred from homology"/>
<dbReference type="EMBL" id="QKVK01000001">
    <property type="protein sequence ID" value="PZF78567.1"/>
    <property type="molecule type" value="Genomic_DNA"/>
</dbReference>
<evidence type="ECO:0000313" key="6">
    <source>
        <dbReference type="EMBL" id="PZF78567.1"/>
    </source>
</evidence>
<comment type="caution">
    <text evidence="6">The sequence shown here is derived from an EMBL/GenBank/DDBJ whole genome shotgun (WGS) entry which is preliminary data.</text>
</comment>
<keyword evidence="2 4" id="KW-0479">Metal-binding</keyword>
<dbReference type="CDD" id="cd11592">
    <property type="entry name" value="Agmatinase_PAH"/>
    <property type="match status" value="1"/>
</dbReference>
<dbReference type="PANTHER" id="PTHR11358:SF26">
    <property type="entry name" value="GUANIDINO ACID HYDROLASE, MITOCHONDRIAL"/>
    <property type="match status" value="1"/>
</dbReference>
<dbReference type="SUPFAM" id="SSF52768">
    <property type="entry name" value="Arginase/deacetylase"/>
    <property type="match status" value="1"/>
</dbReference>
<dbReference type="GO" id="GO:0033389">
    <property type="term" value="P:putrescine biosynthetic process from arginine, via agmatine"/>
    <property type="evidence" value="ECO:0007669"/>
    <property type="project" value="TreeGrafter"/>
</dbReference>
<keyword evidence="4" id="KW-0464">Manganese</keyword>
<keyword evidence="7" id="KW-1185">Reference proteome</keyword>
<protein>
    <submittedName>
        <fullName evidence="6">Agmatinase</fullName>
    </submittedName>
</protein>
<feature type="binding site" evidence="4">
    <location>
        <position position="151"/>
    </location>
    <ligand>
        <name>Mn(2+)</name>
        <dbReference type="ChEBI" id="CHEBI:29035"/>
        <label>1</label>
    </ligand>
</feature>
<comment type="cofactor">
    <cofactor evidence="4">
        <name>Mn(2+)</name>
        <dbReference type="ChEBI" id="CHEBI:29035"/>
    </cofactor>
    <text evidence="4">Binds 2 manganese ions per subunit.</text>
</comment>
<dbReference type="PROSITE" id="PS51409">
    <property type="entry name" value="ARGINASE_2"/>
    <property type="match status" value="1"/>
</dbReference>
<feature type="binding site" evidence="4">
    <location>
        <position position="243"/>
    </location>
    <ligand>
        <name>Mn(2+)</name>
        <dbReference type="ChEBI" id="CHEBI:29035"/>
        <label>1</label>
    </ligand>
</feature>
<reference evidence="7" key="1">
    <citation type="submission" date="2018-06" db="EMBL/GenBank/DDBJ databases">
        <title>Aestuariibacter litoralis strain KCTC 52945T.</title>
        <authorList>
            <person name="Li X."/>
            <person name="Salam N."/>
            <person name="Li J.-L."/>
            <person name="Chen Y.-M."/>
            <person name="Yang Z.-W."/>
            <person name="Zhang L.-Y."/>
            <person name="Han M.-X."/>
            <person name="Xiao M."/>
            <person name="Li W.-J."/>
        </authorList>
    </citation>
    <scope>NUCLEOTIDE SEQUENCE [LARGE SCALE GENOMIC DNA]</scope>
    <source>
        <strain evidence="7">KCTC 52945</strain>
    </source>
</reference>
<comment type="similarity">
    <text evidence="1">Belongs to the arginase family. Agmatinase subfamily.</text>
</comment>
<feature type="binding site" evidence="4">
    <location>
        <position position="127"/>
    </location>
    <ligand>
        <name>Mn(2+)</name>
        <dbReference type="ChEBI" id="CHEBI:29035"/>
        <label>1</label>
    </ligand>
</feature>
<accession>A0A2W2BSA7</accession>
<dbReference type="InterPro" id="IPR020855">
    <property type="entry name" value="Ureohydrolase_Mn_BS"/>
</dbReference>
<evidence type="ECO:0000256" key="5">
    <source>
        <dbReference type="RuleBase" id="RU003684"/>
    </source>
</evidence>
<evidence type="ECO:0000256" key="2">
    <source>
        <dbReference type="ARBA" id="ARBA00022723"/>
    </source>
</evidence>
<dbReference type="PROSITE" id="PS01053">
    <property type="entry name" value="ARGINASE_1"/>
    <property type="match status" value="1"/>
</dbReference>
<evidence type="ECO:0000256" key="1">
    <source>
        <dbReference type="ARBA" id="ARBA00009227"/>
    </source>
</evidence>
<feature type="binding site" evidence="4">
    <location>
        <position position="153"/>
    </location>
    <ligand>
        <name>Mn(2+)</name>
        <dbReference type="ChEBI" id="CHEBI:29035"/>
        <label>1</label>
    </ligand>
</feature>
<dbReference type="GO" id="GO:0046872">
    <property type="term" value="F:metal ion binding"/>
    <property type="evidence" value="ECO:0007669"/>
    <property type="project" value="UniProtKB-KW"/>
</dbReference>
<dbReference type="Proteomes" id="UP000248795">
    <property type="component" value="Unassembled WGS sequence"/>
</dbReference>
<evidence type="ECO:0000313" key="7">
    <source>
        <dbReference type="Proteomes" id="UP000248795"/>
    </source>
</evidence>
<dbReference type="NCBIfam" id="TIGR01230">
    <property type="entry name" value="agmatinase"/>
    <property type="match status" value="1"/>
</dbReference>
<dbReference type="Pfam" id="PF00491">
    <property type="entry name" value="Arginase"/>
    <property type="match status" value="1"/>
</dbReference>
<evidence type="ECO:0000256" key="4">
    <source>
        <dbReference type="PIRSR" id="PIRSR036979-1"/>
    </source>
</evidence>
<feature type="binding site" evidence="4">
    <location>
        <position position="241"/>
    </location>
    <ligand>
        <name>Mn(2+)</name>
        <dbReference type="ChEBI" id="CHEBI:29035"/>
        <label>1</label>
    </ligand>
</feature>
<name>A0A2W2BSA7_9HYPH</name>
<dbReference type="AlphaFoldDB" id="A0A2W2BSA7"/>
<dbReference type="PANTHER" id="PTHR11358">
    <property type="entry name" value="ARGINASE/AGMATINASE"/>
    <property type="match status" value="1"/>
</dbReference>
<gene>
    <name evidence="6" type="primary">speB</name>
    <name evidence="6" type="ORF">DK847_01800</name>
</gene>
<feature type="binding site" evidence="4">
    <location>
        <position position="149"/>
    </location>
    <ligand>
        <name>Mn(2+)</name>
        <dbReference type="ChEBI" id="CHEBI:29035"/>
        <label>1</label>
    </ligand>
</feature>